<dbReference type="SUPFAM" id="SSF89837">
    <property type="entry name" value="Doublecortin (DC)"/>
    <property type="match status" value="1"/>
</dbReference>
<evidence type="ECO:0000259" key="2">
    <source>
        <dbReference type="PROSITE" id="PS50309"/>
    </source>
</evidence>
<dbReference type="AlphaFoldDB" id="A0AAF3EJQ4"/>
<feature type="region of interest" description="Disordered" evidence="1">
    <location>
        <begin position="166"/>
        <end position="272"/>
    </location>
</feature>
<feature type="domain" description="Doublecortin" evidence="2">
    <location>
        <begin position="45"/>
        <end position="126"/>
    </location>
</feature>
<protein>
    <recommendedName>
        <fullName evidence="2">Doublecortin domain-containing protein</fullName>
    </recommendedName>
</protein>
<organism evidence="3 4">
    <name type="scientific">Mesorhabditis belari</name>
    <dbReference type="NCBI Taxonomy" id="2138241"/>
    <lineage>
        <taxon>Eukaryota</taxon>
        <taxon>Metazoa</taxon>
        <taxon>Ecdysozoa</taxon>
        <taxon>Nematoda</taxon>
        <taxon>Chromadorea</taxon>
        <taxon>Rhabditida</taxon>
        <taxon>Rhabditina</taxon>
        <taxon>Rhabditomorpha</taxon>
        <taxon>Rhabditoidea</taxon>
        <taxon>Rhabditidae</taxon>
        <taxon>Mesorhabditinae</taxon>
        <taxon>Mesorhabditis</taxon>
    </lineage>
</organism>
<dbReference type="PROSITE" id="PS50309">
    <property type="entry name" value="DC"/>
    <property type="match status" value="1"/>
</dbReference>
<keyword evidence="3" id="KW-1185">Reference proteome</keyword>
<feature type="compositionally biased region" description="Basic and acidic residues" evidence="1">
    <location>
        <begin position="417"/>
        <end position="434"/>
    </location>
</feature>
<dbReference type="GO" id="GO:0035556">
    <property type="term" value="P:intracellular signal transduction"/>
    <property type="evidence" value="ECO:0007669"/>
    <property type="project" value="InterPro"/>
</dbReference>
<evidence type="ECO:0000313" key="3">
    <source>
        <dbReference type="Proteomes" id="UP000887575"/>
    </source>
</evidence>
<dbReference type="InterPro" id="IPR036572">
    <property type="entry name" value="Doublecortin_dom_sf"/>
</dbReference>
<feature type="compositionally biased region" description="Basic and acidic residues" evidence="1">
    <location>
        <begin position="192"/>
        <end position="236"/>
    </location>
</feature>
<evidence type="ECO:0000313" key="4">
    <source>
        <dbReference type="WBParaSite" id="MBELARI_LOCUS14012"/>
    </source>
</evidence>
<dbReference type="WBParaSite" id="MBELARI_LOCUS14012">
    <property type="protein sequence ID" value="MBELARI_LOCUS14012"/>
    <property type="gene ID" value="MBELARI_LOCUS14012"/>
</dbReference>
<dbReference type="Proteomes" id="UP000887575">
    <property type="component" value="Unassembled WGS sequence"/>
</dbReference>
<proteinExistence type="predicted"/>
<dbReference type="InterPro" id="IPR003533">
    <property type="entry name" value="Doublecortin_dom"/>
</dbReference>
<sequence length="447" mass="52287">MASPAMYDPYNYVSFVELNKRKRGDYYDRPESQRLENRTNRPAVKRIYLKKNGDDSPGKPKLYIWRQLQAPSLDQLTESAGDFVGLHDAMILYDRDGRRIMHEEDIHENGTYYVAGDESFDPPAESIHHKSGKYSRDGDDELVKEDELLGKARDYEDAYREALSTPALSIITDQPSTSRKQETEPNGYDYYSNERHARSAKTRGKDDYYDDYDRRYSGGKSRGREFDDYDDYDSRNKQHSAPAAYHREKYSSKPKSRRARSTSSAKRELEDSMISDFHDDEAELRDRLALEKHKQKNRYARSHSAQIFNRKDQTNPNAYIIYVFLNGNGMDCQYVDFSRSQLEKGMPYVLELCARKYKVNPARLVNMDGKKIVEVSDMMSRGAYVLIPVGQNFRDTWYFLPDNAIDTSADVDKVRARSAQRDRYIQKKERDDRRKTSHKRSKSSDYR</sequence>
<reference evidence="4" key="1">
    <citation type="submission" date="2024-02" db="UniProtKB">
        <authorList>
            <consortium name="WormBaseParasite"/>
        </authorList>
    </citation>
    <scope>IDENTIFICATION</scope>
</reference>
<name>A0AAF3EJQ4_9BILA</name>
<dbReference type="Gene3D" id="3.10.20.230">
    <property type="entry name" value="Doublecortin domain"/>
    <property type="match status" value="1"/>
</dbReference>
<evidence type="ECO:0000256" key="1">
    <source>
        <dbReference type="SAM" id="MobiDB-lite"/>
    </source>
</evidence>
<feature type="region of interest" description="Disordered" evidence="1">
    <location>
        <begin position="116"/>
        <end position="139"/>
    </location>
</feature>
<dbReference type="SMART" id="SM00537">
    <property type="entry name" value="DCX"/>
    <property type="match status" value="1"/>
</dbReference>
<accession>A0AAF3EJQ4</accession>
<feature type="region of interest" description="Disordered" evidence="1">
    <location>
        <begin position="417"/>
        <end position="447"/>
    </location>
</feature>